<name>A0ABR3SKP9_9PEZI</name>
<evidence type="ECO:0000313" key="2">
    <source>
        <dbReference type="Proteomes" id="UP001521116"/>
    </source>
</evidence>
<accession>A0ABR3SKP9</accession>
<keyword evidence="2" id="KW-1185">Reference proteome</keyword>
<reference evidence="1 2" key="1">
    <citation type="submission" date="2024-02" db="EMBL/GenBank/DDBJ databases">
        <title>De novo assembly and annotation of 12 fungi associated with fruit tree decline syndrome in Ontario, Canada.</title>
        <authorList>
            <person name="Sulman M."/>
            <person name="Ellouze W."/>
            <person name="Ilyukhin E."/>
        </authorList>
    </citation>
    <scope>NUCLEOTIDE SEQUENCE [LARGE SCALE GENOMIC DNA]</scope>
    <source>
        <strain evidence="1 2">M1-105</strain>
    </source>
</reference>
<proteinExistence type="predicted"/>
<dbReference type="Proteomes" id="UP001521116">
    <property type="component" value="Unassembled WGS sequence"/>
</dbReference>
<dbReference type="EMBL" id="JAJVDC020000118">
    <property type="protein sequence ID" value="KAL1623601.1"/>
    <property type="molecule type" value="Genomic_DNA"/>
</dbReference>
<comment type="caution">
    <text evidence="1">The sequence shown here is derived from an EMBL/GenBank/DDBJ whole genome shotgun (WGS) entry which is preliminary data.</text>
</comment>
<protein>
    <submittedName>
        <fullName evidence="1">Uncharacterized protein</fullName>
    </submittedName>
</protein>
<gene>
    <name evidence="1" type="ORF">SLS56_008241</name>
</gene>
<evidence type="ECO:0000313" key="1">
    <source>
        <dbReference type="EMBL" id="KAL1623601.1"/>
    </source>
</evidence>
<sequence length="186" mass="21727">MALMGCKWNDLGRRIIEPRRFREDIVVLPFTDLPKILRGESEAEKLKTGSLGTIEEVYVETHGVAWLLWCFHAESSRMGEVYLAILRPFFEILQQIPQHSNPAVKRSVILQHSDEGFLVGGEPSMRETLCEVVQFIWFFCSSRTTYTPRWFWPLIERIEMDEEAVESMQALSYRSNLHWNLSVEMS</sequence>
<organism evidence="1 2">
    <name type="scientific">Neofusicoccum ribis</name>
    <dbReference type="NCBI Taxonomy" id="45134"/>
    <lineage>
        <taxon>Eukaryota</taxon>
        <taxon>Fungi</taxon>
        <taxon>Dikarya</taxon>
        <taxon>Ascomycota</taxon>
        <taxon>Pezizomycotina</taxon>
        <taxon>Dothideomycetes</taxon>
        <taxon>Dothideomycetes incertae sedis</taxon>
        <taxon>Botryosphaeriales</taxon>
        <taxon>Botryosphaeriaceae</taxon>
        <taxon>Neofusicoccum</taxon>
    </lineage>
</organism>